<evidence type="ECO:0000313" key="2">
    <source>
        <dbReference type="EMBL" id="GMS97338.1"/>
    </source>
</evidence>
<dbReference type="EMBL" id="BTSX01000004">
    <property type="protein sequence ID" value="GMS97338.1"/>
    <property type="molecule type" value="Genomic_DNA"/>
</dbReference>
<proteinExistence type="predicted"/>
<reference evidence="2" key="1">
    <citation type="submission" date="2023-10" db="EMBL/GenBank/DDBJ databases">
        <title>Genome assembly of Pristionchus species.</title>
        <authorList>
            <person name="Yoshida K."/>
            <person name="Sommer R.J."/>
        </authorList>
    </citation>
    <scope>NUCLEOTIDE SEQUENCE</scope>
    <source>
        <strain evidence="2">RS0144</strain>
    </source>
</reference>
<gene>
    <name evidence="2" type="ORF">PENTCL1PPCAC_19513</name>
</gene>
<name>A0AAV5TTH9_9BILA</name>
<accession>A0AAV5TTH9</accession>
<comment type="caution">
    <text evidence="2">The sequence shown here is derived from an EMBL/GenBank/DDBJ whole genome shotgun (WGS) entry which is preliminary data.</text>
</comment>
<keyword evidence="1" id="KW-0812">Transmembrane</keyword>
<sequence>TPSSASPMAVTSRSVSLLNSALLLIVVASLLPSALGLTFYVPREKTPDTANMELEKAVREMLGKMDPTEVDNIKNYCEISSEKMPIPSTQKSLIVMCQVLGYKPMIAQVKPKRSLSSLTLDRVLRPSTRY</sequence>
<evidence type="ECO:0000256" key="1">
    <source>
        <dbReference type="SAM" id="Phobius"/>
    </source>
</evidence>
<dbReference type="Proteomes" id="UP001432027">
    <property type="component" value="Unassembled WGS sequence"/>
</dbReference>
<feature type="non-terminal residue" evidence="2">
    <location>
        <position position="1"/>
    </location>
</feature>
<organism evidence="2 3">
    <name type="scientific">Pristionchus entomophagus</name>
    <dbReference type="NCBI Taxonomy" id="358040"/>
    <lineage>
        <taxon>Eukaryota</taxon>
        <taxon>Metazoa</taxon>
        <taxon>Ecdysozoa</taxon>
        <taxon>Nematoda</taxon>
        <taxon>Chromadorea</taxon>
        <taxon>Rhabditida</taxon>
        <taxon>Rhabditina</taxon>
        <taxon>Diplogasteromorpha</taxon>
        <taxon>Diplogasteroidea</taxon>
        <taxon>Neodiplogasteridae</taxon>
        <taxon>Pristionchus</taxon>
    </lineage>
</organism>
<feature type="transmembrane region" description="Helical" evidence="1">
    <location>
        <begin position="20"/>
        <end position="41"/>
    </location>
</feature>
<dbReference type="AlphaFoldDB" id="A0AAV5TTH9"/>
<evidence type="ECO:0000313" key="3">
    <source>
        <dbReference type="Proteomes" id="UP001432027"/>
    </source>
</evidence>
<keyword evidence="1" id="KW-1133">Transmembrane helix</keyword>
<keyword evidence="3" id="KW-1185">Reference proteome</keyword>
<keyword evidence="1" id="KW-0472">Membrane</keyword>
<protein>
    <submittedName>
        <fullName evidence="2">Uncharacterized protein</fullName>
    </submittedName>
</protein>